<name>A0ABN6SYV6_9MOLU</name>
<protein>
    <submittedName>
        <fullName evidence="1">Uncharacterized protein</fullName>
    </submittedName>
</protein>
<organism evidence="1 2">
    <name type="scientific">Spiroplasma ixodetis</name>
    <dbReference type="NCBI Taxonomy" id="2141"/>
    <lineage>
        <taxon>Bacteria</taxon>
        <taxon>Bacillati</taxon>
        <taxon>Mycoplasmatota</taxon>
        <taxon>Mollicutes</taxon>
        <taxon>Entomoplasmatales</taxon>
        <taxon>Spiroplasmataceae</taxon>
        <taxon>Spiroplasma</taxon>
    </lineage>
</organism>
<dbReference type="RefSeq" id="WP_281748115.1">
    <property type="nucleotide sequence ID" value="NZ_AP026933.1"/>
</dbReference>
<evidence type="ECO:0000313" key="2">
    <source>
        <dbReference type="Proteomes" id="UP001163387"/>
    </source>
</evidence>
<reference evidence="1 2" key="1">
    <citation type="journal article" date="2022" name="Front. Microbiol.">
        <title>Male-killing mechanisms vary between Spiroplasma species.</title>
        <authorList>
            <person name="Arai H."/>
            <person name="Inoue M."/>
            <person name="Kageyama D."/>
        </authorList>
    </citation>
    <scope>NUCLEOTIDE SEQUENCE [LARGE SCALE GENOMIC DNA]</scope>
    <source>
        <strain evidence="2">sHm</strain>
    </source>
</reference>
<sequence>MINVNLDIKNKVRETTKGMLLEIGEYETWFPIKDTTINQNNAELYL</sequence>
<keyword evidence="2" id="KW-1185">Reference proteome</keyword>
<accession>A0ABN6SYV6</accession>
<gene>
    <name evidence="1" type="ORF">SHM_19030</name>
</gene>
<proteinExistence type="predicted"/>
<dbReference type="Proteomes" id="UP001163387">
    <property type="component" value="Chromosome"/>
</dbReference>
<evidence type="ECO:0000313" key="1">
    <source>
        <dbReference type="EMBL" id="BDT04257.1"/>
    </source>
</evidence>
<dbReference type="EMBL" id="AP026933">
    <property type="protein sequence ID" value="BDT04257.1"/>
    <property type="molecule type" value="Genomic_DNA"/>
</dbReference>